<keyword evidence="3 9" id="KW-0812">Transmembrane</keyword>
<dbReference type="InterPro" id="IPR006603">
    <property type="entry name" value="PQ-loop_rpt"/>
</dbReference>
<evidence type="ECO:0000256" key="6">
    <source>
        <dbReference type="ARBA" id="ARBA00023136"/>
    </source>
</evidence>
<reference evidence="10" key="1">
    <citation type="submission" date="2021-01" db="EMBL/GenBank/DDBJ databases">
        <title>Adiantum capillus-veneris genome.</title>
        <authorList>
            <person name="Fang Y."/>
            <person name="Liao Q."/>
        </authorList>
    </citation>
    <scope>NUCLEOTIDE SEQUENCE</scope>
    <source>
        <strain evidence="10">H3</strain>
        <tissue evidence="10">Leaf</tissue>
    </source>
</reference>
<organism evidence="10 11">
    <name type="scientific">Adiantum capillus-veneris</name>
    <name type="common">Maidenhair fern</name>
    <dbReference type="NCBI Taxonomy" id="13818"/>
    <lineage>
        <taxon>Eukaryota</taxon>
        <taxon>Viridiplantae</taxon>
        <taxon>Streptophyta</taxon>
        <taxon>Embryophyta</taxon>
        <taxon>Tracheophyta</taxon>
        <taxon>Polypodiopsida</taxon>
        <taxon>Polypodiidae</taxon>
        <taxon>Polypodiales</taxon>
        <taxon>Pteridineae</taxon>
        <taxon>Pteridaceae</taxon>
        <taxon>Vittarioideae</taxon>
        <taxon>Adiantum</taxon>
    </lineage>
</organism>
<dbReference type="PANTHER" id="PTHR13131">
    <property type="entry name" value="CYSTINOSIN"/>
    <property type="match status" value="1"/>
</dbReference>
<protein>
    <recommendedName>
        <fullName evidence="8">Cystinosin homolog</fullName>
    </recommendedName>
</protein>
<evidence type="ECO:0000313" key="10">
    <source>
        <dbReference type="EMBL" id="KAI5068271.1"/>
    </source>
</evidence>
<keyword evidence="6 9" id="KW-0472">Membrane</keyword>
<evidence type="ECO:0000256" key="7">
    <source>
        <dbReference type="ARBA" id="ARBA00023228"/>
    </source>
</evidence>
<dbReference type="EMBL" id="JABFUD020000016">
    <property type="protein sequence ID" value="KAI5068271.1"/>
    <property type="molecule type" value="Genomic_DNA"/>
</dbReference>
<feature type="transmembrane region" description="Helical" evidence="9">
    <location>
        <begin position="60"/>
        <end position="77"/>
    </location>
</feature>
<gene>
    <name evidence="10" type="ORF">GOP47_0016616</name>
</gene>
<evidence type="ECO:0000313" key="11">
    <source>
        <dbReference type="Proteomes" id="UP000886520"/>
    </source>
</evidence>
<dbReference type="InterPro" id="IPR005282">
    <property type="entry name" value="LC_transporter"/>
</dbReference>
<dbReference type="OrthoDB" id="75720at2759"/>
<evidence type="ECO:0000256" key="2">
    <source>
        <dbReference type="ARBA" id="ARBA00022448"/>
    </source>
</evidence>
<evidence type="ECO:0000256" key="9">
    <source>
        <dbReference type="SAM" id="Phobius"/>
    </source>
</evidence>
<feature type="transmembrane region" description="Helical" evidence="9">
    <location>
        <begin position="220"/>
        <end position="237"/>
    </location>
</feature>
<proteinExistence type="predicted"/>
<accession>A0A9D4UI09</accession>
<name>A0A9D4UI09_ADICA</name>
<keyword evidence="11" id="KW-1185">Reference proteome</keyword>
<feature type="transmembrane region" description="Helical" evidence="9">
    <location>
        <begin position="149"/>
        <end position="169"/>
    </location>
</feature>
<comment type="caution">
    <text evidence="10">The sequence shown here is derived from an EMBL/GenBank/DDBJ whole genome shotgun (WGS) entry which is preliminary data.</text>
</comment>
<evidence type="ECO:0000256" key="1">
    <source>
        <dbReference type="ARBA" id="ARBA00004155"/>
    </source>
</evidence>
<dbReference type="Proteomes" id="UP000886520">
    <property type="component" value="Chromosome 16"/>
</dbReference>
<feature type="transmembrane region" description="Helical" evidence="9">
    <location>
        <begin position="249"/>
        <end position="269"/>
    </location>
</feature>
<evidence type="ECO:0000256" key="4">
    <source>
        <dbReference type="ARBA" id="ARBA00022737"/>
    </source>
</evidence>
<dbReference type="GO" id="GO:0015184">
    <property type="term" value="F:L-cystine transmembrane transporter activity"/>
    <property type="evidence" value="ECO:0007669"/>
    <property type="project" value="TreeGrafter"/>
</dbReference>
<comment type="subcellular location">
    <subcellularLocation>
        <location evidence="1">Lysosome membrane</location>
        <topology evidence="1">Multi-pass membrane protein</topology>
    </subcellularLocation>
</comment>
<dbReference type="Pfam" id="PF04193">
    <property type="entry name" value="PQ-loop"/>
    <property type="match status" value="2"/>
</dbReference>
<keyword evidence="7" id="KW-0458">Lysosome</keyword>
<dbReference type="SMART" id="SM00679">
    <property type="entry name" value="CTNS"/>
    <property type="match status" value="2"/>
</dbReference>
<evidence type="ECO:0000256" key="3">
    <source>
        <dbReference type="ARBA" id="ARBA00022692"/>
    </source>
</evidence>
<feature type="transmembrane region" description="Helical" evidence="9">
    <location>
        <begin position="121"/>
        <end position="143"/>
    </location>
</feature>
<keyword evidence="2" id="KW-0813">Transport</keyword>
<dbReference type="Gene3D" id="1.20.1280.290">
    <property type="match status" value="1"/>
</dbReference>
<feature type="transmembrane region" description="Helical" evidence="9">
    <location>
        <begin position="12"/>
        <end position="30"/>
    </location>
</feature>
<keyword evidence="5 9" id="KW-1133">Transmembrane helix</keyword>
<sequence length="270" mass="30151">MGAEWNSFPLQVLYQVLGWFAFGTWSCSFYPQVILNFRRKSVVGLNFDFVVLNLTKHSSYLIYNACMYFVPVVQYQYHLKYGFSELIPVAASDVAFSIHAVLLTWLTAYQVLIYERGDQRLSIVAGVISGGAWVAAAICLIVAWPEGRWLWLVSGFNLIQVVMTLIKYIPQAWMNYQRKSTVGWSIGNILLDLSGGVGNFLQMGVQSIDQGSTQNFSGNIGKLLLSLIVIAFDLFFMKRGGKAAAKAEVESSPLLSNVIILFIIFSRAAK</sequence>
<evidence type="ECO:0000256" key="5">
    <source>
        <dbReference type="ARBA" id="ARBA00022989"/>
    </source>
</evidence>
<feature type="transmembrane region" description="Helical" evidence="9">
    <location>
        <begin position="89"/>
        <end position="109"/>
    </location>
</feature>
<evidence type="ECO:0000256" key="8">
    <source>
        <dbReference type="ARBA" id="ARBA00074957"/>
    </source>
</evidence>
<dbReference type="AlphaFoldDB" id="A0A9D4UI09"/>
<dbReference type="PANTHER" id="PTHR13131:SF5">
    <property type="entry name" value="CYSTINOSIN"/>
    <property type="match status" value="1"/>
</dbReference>
<keyword evidence="4" id="KW-0677">Repeat</keyword>
<dbReference type="GO" id="GO:0005765">
    <property type="term" value="C:lysosomal membrane"/>
    <property type="evidence" value="ECO:0007669"/>
    <property type="project" value="UniProtKB-SubCell"/>
</dbReference>
<dbReference type="FunFam" id="1.20.1280.290:FF:000018">
    <property type="entry name" value="Cystinosin homolog"/>
    <property type="match status" value="1"/>
</dbReference>